<keyword evidence="7" id="KW-0539">Nucleus</keyword>
<evidence type="ECO:0000256" key="5">
    <source>
        <dbReference type="ARBA" id="ARBA00022682"/>
    </source>
</evidence>
<dbReference type="EMBL" id="CACTIH010005520">
    <property type="protein sequence ID" value="CAA2996226.1"/>
    <property type="molecule type" value="Genomic_DNA"/>
</dbReference>
<organism evidence="9 10">
    <name type="scientific">Olea europaea subsp. europaea</name>
    <dbReference type="NCBI Taxonomy" id="158383"/>
    <lineage>
        <taxon>Eukaryota</taxon>
        <taxon>Viridiplantae</taxon>
        <taxon>Streptophyta</taxon>
        <taxon>Embryophyta</taxon>
        <taxon>Tracheophyta</taxon>
        <taxon>Spermatophyta</taxon>
        <taxon>Magnoliopsida</taxon>
        <taxon>eudicotyledons</taxon>
        <taxon>Gunneridae</taxon>
        <taxon>Pentapetalae</taxon>
        <taxon>asterids</taxon>
        <taxon>lamiids</taxon>
        <taxon>Lamiales</taxon>
        <taxon>Oleaceae</taxon>
        <taxon>Oleeae</taxon>
        <taxon>Olea</taxon>
    </lineage>
</organism>
<dbReference type="SUPFAM" id="SSF55961">
    <property type="entry name" value="Bet v1-like"/>
    <property type="match status" value="1"/>
</dbReference>
<dbReference type="GO" id="GO:0005737">
    <property type="term" value="C:cytoplasm"/>
    <property type="evidence" value="ECO:0007669"/>
    <property type="project" value="UniProtKB-SubCell"/>
</dbReference>
<accession>A0A8S0SYI7</accession>
<name>A0A8S0SYI7_OLEEU</name>
<dbReference type="AlphaFoldDB" id="A0A8S0SYI7"/>
<proteinExistence type="inferred from homology"/>
<keyword evidence="10" id="KW-1185">Reference proteome</keyword>
<keyword evidence="6" id="KW-0675">Receptor</keyword>
<dbReference type="OrthoDB" id="4436220at2759"/>
<reference evidence="9 10" key="1">
    <citation type="submission" date="2019-12" db="EMBL/GenBank/DDBJ databases">
        <authorList>
            <person name="Alioto T."/>
            <person name="Alioto T."/>
            <person name="Gomez Garrido J."/>
        </authorList>
    </citation>
    <scope>NUCLEOTIDE SEQUENCE [LARGE SCALE GENOMIC DNA]</scope>
</reference>
<evidence type="ECO:0000256" key="2">
    <source>
        <dbReference type="ARBA" id="ARBA00004496"/>
    </source>
</evidence>
<dbReference type="GO" id="GO:0004864">
    <property type="term" value="F:protein phosphatase inhibitor activity"/>
    <property type="evidence" value="ECO:0007669"/>
    <property type="project" value="UniProtKB-KW"/>
</dbReference>
<evidence type="ECO:0000256" key="3">
    <source>
        <dbReference type="ARBA" id="ARBA00008594"/>
    </source>
</evidence>
<evidence type="ECO:0000256" key="4">
    <source>
        <dbReference type="ARBA" id="ARBA00022490"/>
    </source>
</evidence>
<keyword evidence="8" id="KW-0650">Protein phosphatase inhibitor</keyword>
<sequence>MGQMHNKRSQQKLQNLLNALENMTGRYHTHPVSPNQCTSSVIQTIDAPLSLVWSLVREFDNPQAYKRFIKTCNMIAGQGGAGSVREVTVVSGLPAGNSTERLDFLDDNLHVMVFSIIGGDHKLVNYQSTTTLHEENTGKRSGCGSRRDKTVVIESYVADIPVDSCKEDTCLFADTIIGCNLKSLAKITEKMACRIVSSEI</sequence>
<comment type="subcellular location">
    <subcellularLocation>
        <location evidence="2">Cytoplasm</location>
    </subcellularLocation>
    <subcellularLocation>
        <location evidence="1">Nucleus</location>
    </subcellularLocation>
</comment>
<dbReference type="GO" id="GO:0010427">
    <property type="term" value="F:abscisic acid binding"/>
    <property type="evidence" value="ECO:0007669"/>
    <property type="project" value="TreeGrafter"/>
</dbReference>
<dbReference type="Gramene" id="OE9A040244T1">
    <property type="protein sequence ID" value="OE9A040244C1"/>
    <property type="gene ID" value="OE9A040244"/>
</dbReference>
<comment type="caution">
    <text evidence="9">The sequence shown here is derived from an EMBL/GenBank/DDBJ whole genome shotgun (WGS) entry which is preliminary data.</text>
</comment>
<evidence type="ECO:0000256" key="6">
    <source>
        <dbReference type="ARBA" id="ARBA00023170"/>
    </source>
</evidence>
<dbReference type="GO" id="GO:0009738">
    <property type="term" value="P:abscisic acid-activated signaling pathway"/>
    <property type="evidence" value="ECO:0007669"/>
    <property type="project" value="UniProtKB-KW"/>
</dbReference>
<dbReference type="GO" id="GO:0005634">
    <property type="term" value="C:nucleus"/>
    <property type="evidence" value="ECO:0007669"/>
    <property type="project" value="UniProtKB-SubCell"/>
</dbReference>
<dbReference type="InterPro" id="IPR019587">
    <property type="entry name" value="Polyketide_cyclase/dehydratase"/>
</dbReference>
<dbReference type="GO" id="GO:0038023">
    <property type="term" value="F:signaling receptor activity"/>
    <property type="evidence" value="ECO:0007669"/>
    <property type="project" value="TreeGrafter"/>
</dbReference>
<comment type="similarity">
    <text evidence="3">Belongs to the PYR/PYL/RCAR abscisic acid intracellular receptor family.</text>
</comment>
<evidence type="ECO:0000313" key="10">
    <source>
        <dbReference type="Proteomes" id="UP000594638"/>
    </source>
</evidence>
<evidence type="ECO:0000256" key="1">
    <source>
        <dbReference type="ARBA" id="ARBA00004123"/>
    </source>
</evidence>
<dbReference type="InterPro" id="IPR050279">
    <property type="entry name" value="Plant_def-hormone_signal"/>
</dbReference>
<dbReference type="Pfam" id="PF10604">
    <property type="entry name" value="Polyketide_cyc2"/>
    <property type="match status" value="1"/>
</dbReference>
<dbReference type="PANTHER" id="PTHR31213">
    <property type="entry name" value="OS08G0374000 PROTEIN-RELATED"/>
    <property type="match status" value="1"/>
</dbReference>
<evidence type="ECO:0000256" key="7">
    <source>
        <dbReference type="ARBA" id="ARBA00023242"/>
    </source>
</evidence>
<dbReference type="Gene3D" id="3.30.530.20">
    <property type="match status" value="1"/>
</dbReference>
<evidence type="ECO:0000256" key="8">
    <source>
        <dbReference type="ARBA" id="ARBA00023272"/>
    </source>
</evidence>
<protein>
    <submittedName>
        <fullName evidence="9">Uncharacterized protein</fullName>
    </submittedName>
</protein>
<dbReference type="Proteomes" id="UP000594638">
    <property type="component" value="Unassembled WGS sequence"/>
</dbReference>
<evidence type="ECO:0000313" key="9">
    <source>
        <dbReference type="EMBL" id="CAA2996226.1"/>
    </source>
</evidence>
<dbReference type="PANTHER" id="PTHR31213:SF82">
    <property type="entry name" value="ABSCISIC ACID RECEPTOR PYL11-RELATED"/>
    <property type="match status" value="1"/>
</dbReference>
<dbReference type="CDD" id="cd07821">
    <property type="entry name" value="PYR_PYL_RCAR_like"/>
    <property type="match status" value="1"/>
</dbReference>
<dbReference type="InterPro" id="IPR023393">
    <property type="entry name" value="START-like_dom_sf"/>
</dbReference>
<gene>
    <name evidence="9" type="ORF">OLEA9_A040244</name>
</gene>
<keyword evidence="5" id="KW-0938">Abscisic acid signaling pathway</keyword>
<keyword evidence="4" id="KW-0963">Cytoplasm</keyword>